<evidence type="ECO:0000259" key="2">
    <source>
        <dbReference type="Pfam" id="PF00561"/>
    </source>
</evidence>
<dbReference type="GO" id="GO:0016787">
    <property type="term" value="F:hydrolase activity"/>
    <property type="evidence" value="ECO:0007669"/>
    <property type="project" value="UniProtKB-KW"/>
</dbReference>
<dbReference type="RefSeq" id="WP_128981932.1">
    <property type="nucleotide sequence ID" value="NZ_PDKJ01000009.1"/>
</dbReference>
<reference evidence="3 4" key="1">
    <citation type="submission" date="2017-10" db="EMBL/GenBank/DDBJ databases">
        <title>Genomics of the genus Arcobacter.</title>
        <authorList>
            <person name="Perez-Cataluna A."/>
            <person name="Figueras M.J."/>
        </authorList>
    </citation>
    <scope>NUCLEOTIDE SEQUENCE [LARGE SCALE GENOMIC DNA]</scope>
    <source>
        <strain evidence="3 4">CECT 8993</strain>
    </source>
</reference>
<accession>A0A4V1LR92</accession>
<dbReference type="SUPFAM" id="SSF53474">
    <property type="entry name" value="alpha/beta-Hydrolases"/>
    <property type="match status" value="1"/>
</dbReference>
<dbReference type="PANTHER" id="PTHR43798">
    <property type="entry name" value="MONOACYLGLYCEROL LIPASE"/>
    <property type="match status" value="1"/>
</dbReference>
<dbReference type="AlphaFoldDB" id="A0A4V1LR92"/>
<dbReference type="Pfam" id="PF00561">
    <property type="entry name" value="Abhydrolase_1"/>
    <property type="match status" value="1"/>
</dbReference>
<dbReference type="PANTHER" id="PTHR43798:SF31">
    <property type="entry name" value="AB HYDROLASE SUPERFAMILY PROTEIN YCLE"/>
    <property type="match status" value="1"/>
</dbReference>
<proteinExistence type="predicted"/>
<feature type="domain" description="AB hydrolase-1" evidence="2">
    <location>
        <begin position="28"/>
        <end position="107"/>
    </location>
</feature>
<gene>
    <name evidence="3" type="ORF">CRV08_10695</name>
</gene>
<protein>
    <submittedName>
        <fullName evidence="3">2-hydroxy-6-oxohepta-2,4-dienoate hydrolase</fullName>
    </submittedName>
</protein>
<evidence type="ECO:0000256" key="1">
    <source>
        <dbReference type="ARBA" id="ARBA00022801"/>
    </source>
</evidence>
<evidence type="ECO:0000313" key="4">
    <source>
        <dbReference type="Proteomes" id="UP000290172"/>
    </source>
</evidence>
<sequence length="239" mass="27105">MALKSIKIDNKGFNISYEILNPNQEKCILFLHGWGSNKEIMKQAFSPFLKEFKHIYLDMPGFGKSSNEYPLNTKEYAKIVKTFLETLNLDVFAIAGHSFGGKVATLLNPDNLILLSSAGILEKKSLKVKVKIFLAKFLKSLGLGKLTKAFRSKDVEQMSENMYATFKNVVDEDFSSHFISYKKNGMIFWGEEDCATSLDSGKKIHSLIKNSSFDSYKDGHYFFLKYAQDISSKIEKGIK</sequence>
<evidence type="ECO:0000313" key="3">
    <source>
        <dbReference type="EMBL" id="RXJ67388.1"/>
    </source>
</evidence>
<dbReference type="Proteomes" id="UP000290172">
    <property type="component" value="Unassembled WGS sequence"/>
</dbReference>
<dbReference type="InterPro" id="IPR029058">
    <property type="entry name" value="AB_hydrolase_fold"/>
</dbReference>
<dbReference type="GO" id="GO:0016020">
    <property type="term" value="C:membrane"/>
    <property type="evidence" value="ECO:0007669"/>
    <property type="project" value="TreeGrafter"/>
</dbReference>
<dbReference type="InterPro" id="IPR050266">
    <property type="entry name" value="AB_hydrolase_sf"/>
</dbReference>
<name>A0A4V1LR92_9BACT</name>
<comment type="caution">
    <text evidence="3">The sequence shown here is derived from an EMBL/GenBank/DDBJ whole genome shotgun (WGS) entry which is preliminary data.</text>
</comment>
<dbReference type="InterPro" id="IPR000073">
    <property type="entry name" value="AB_hydrolase_1"/>
</dbReference>
<dbReference type="Gene3D" id="3.40.50.1820">
    <property type="entry name" value="alpha/beta hydrolase"/>
    <property type="match status" value="1"/>
</dbReference>
<keyword evidence="1 3" id="KW-0378">Hydrolase</keyword>
<organism evidence="3 4">
    <name type="scientific">Halarcobacter ebronensis</name>
    <dbReference type="NCBI Taxonomy" id="1462615"/>
    <lineage>
        <taxon>Bacteria</taxon>
        <taxon>Pseudomonadati</taxon>
        <taxon>Campylobacterota</taxon>
        <taxon>Epsilonproteobacteria</taxon>
        <taxon>Campylobacterales</taxon>
        <taxon>Arcobacteraceae</taxon>
        <taxon>Halarcobacter</taxon>
    </lineage>
</organism>
<dbReference type="EMBL" id="PDKJ01000009">
    <property type="protein sequence ID" value="RXJ67388.1"/>
    <property type="molecule type" value="Genomic_DNA"/>
</dbReference>